<dbReference type="RefSeq" id="WP_339159432.1">
    <property type="nucleotide sequence ID" value="NZ_LR743510.1"/>
</dbReference>
<dbReference type="GO" id="GO:0016989">
    <property type="term" value="F:sigma factor antagonist activity"/>
    <property type="evidence" value="ECO:0007669"/>
    <property type="project" value="TreeGrafter"/>
</dbReference>
<dbReference type="Pfam" id="PF04773">
    <property type="entry name" value="FecR"/>
    <property type="match status" value="1"/>
</dbReference>
<protein>
    <recommendedName>
        <fullName evidence="4">Protein FecR</fullName>
    </recommendedName>
</protein>
<dbReference type="PANTHER" id="PTHR30273">
    <property type="entry name" value="PERIPLASMIC SIGNAL SENSOR AND SIGMA FACTOR ACTIVATOR FECR-RELATED"/>
    <property type="match status" value="1"/>
</dbReference>
<dbReference type="AlphaFoldDB" id="A0A679JDK7"/>
<evidence type="ECO:0000313" key="3">
    <source>
        <dbReference type="EMBL" id="CAA2137755.1"/>
    </source>
</evidence>
<evidence type="ECO:0000259" key="2">
    <source>
        <dbReference type="Pfam" id="PF16220"/>
    </source>
</evidence>
<evidence type="ECO:0008006" key="4">
    <source>
        <dbReference type="Google" id="ProtNLM"/>
    </source>
</evidence>
<dbReference type="PANTHER" id="PTHR30273:SF2">
    <property type="entry name" value="PROTEIN FECR"/>
    <property type="match status" value="1"/>
</dbReference>
<dbReference type="InterPro" id="IPR006860">
    <property type="entry name" value="FecR"/>
</dbReference>
<dbReference type="PIRSF" id="PIRSF018266">
    <property type="entry name" value="FecR"/>
    <property type="match status" value="1"/>
</dbReference>
<keyword evidence="3" id="KW-0614">Plasmid</keyword>
<feature type="domain" description="FecR protein" evidence="1">
    <location>
        <begin position="131"/>
        <end position="212"/>
    </location>
</feature>
<dbReference type="InterPro" id="IPR012373">
    <property type="entry name" value="Ferrdict_sens_TM"/>
</dbReference>
<geneLocation type="plasmid" evidence="3">
    <name>1</name>
</geneLocation>
<accession>A0A679JDK7</accession>
<evidence type="ECO:0000259" key="1">
    <source>
        <dbReference type="Pfam" id="PF04773"/>
    </source>
</evidence>
<feature type="domain" description="FecR N-terminal" evidence="2">
    <location>
        <begin position="30"/>
        <end position="68"/>
    </location>
</feature>
<proteinExistence type="predicted"/>
<name>A0A679JDK7_9HYPH</name>
<dbReference type="EMBL" id="LR743510">
    <property type="protein sequence ID" value="CAA2137755.1"/>
    <property type="molecule type" value="Genomic_DNA"/>
</dbReference>
<sequence length="336" mass="36799">MPTAIKPPAAESAYSLLALPEDSVDPVVAEAIMWMVNLKSGEATDRERTEFAAWYEADLAHQRAWKHLTDSLGPMSVASTSPLTKGSLARRVNKKSTSRRQMLKGATLGVVVVAGAAISDRLLPLRSMLADYRTWTGEEQEVALPDGGSMILGPRAAVNFRSDGHKDQIELLVGDLFIRSGNASQRRIDISMSDWFLTLPSGRVSLHYNGSQVAAVALDTSMMATIAGGAPFEVHARQKLTLEGGLAVRRTANIAREESWSRGLLVLEDDSLDSLIEHLRPYFVGLIRVTPAANKLRIAGVFKLREPRNTLVALSEAFPIRVREVTPYWISIDLIT</sequence>
<dbReference type="Pfam" id="PF16220">
    <property type="entry name" value="DUF4880"/>
    <property type="match status" value="1"/>
</dbReference>
<gene>
    <name evidence="3" type="ORF">MBLL_00811</name>
</gene>
<dbReference type="InterPro" id="IPR032623">
    <property type="entry name" value="FecR_N"/>
</dbReference>
<organism evidence="3">
    <name type="scientific">Methylobacterium bullatum</name>
    <dbReference type="NCBI Taxonomy" id="570505"/>
    <lineage>
        <taxon>Bacteria</taxon>
        <taxon>Pseudomonadati</taxon>
        <taxon>Pseudomonadota</taxon>
        <taxon>Alphaproteobacteria</taxon>
        <taxon>Hyphomicrobiales</taxon>
        <taxon>Methylobacteriaceae</taxon>
        <taxon>Methylobacterium</taxon>
    </lineage>
</organism>
<reference evidence="3" key="1">
    <citation type="submission" date="2019-12" db="EMBL/GenBank/DDBJ databases">
        <authorList>
            <person name="Cremers G."/>
        </authorList>
    </citation>
    <scope>NUCLEOTIDE SEQUENCE</scope>
    <source>
        <strain evidence="3">Mbul2</strain>
        <plasmid evidence="3">1</plasmid>
    </source>
</reference>